<dbReference type="GeneID" id="110803106"/>
<dbReference type="AlphaFoldDB" id="A0A9R0KB21"/>
<dbReference type="PANTHER" id="PTHR36482:SF6">
    <property type="entry name" value="JASMONATE-INDUCED PROTEIN HOMOLOG"/>
    <property type="match status" value="1"/>
</dbReference>
<dbReference type="KEGG" id="soe:110803106"/>
<protein>
    <submittedName>
        <fullName evidence="2">Jasmonate-induced protein homolog</fullName>
    </submittedName>
</protein>
<reference evidence="2" key="2">
    <citation type="submission" date="2025-08" db="UniProtKB">
        <authorList>
            <consortium name="RefSeq"/>
        </authorList>
    </citation>
    <scope>IDENTIFICATION</scope>
    <source>
        <tissue evidence="2">Leaf</tissue>
    </source>
</reference>
<dbReference type="Proteomes" id="UP000813463">
    <property type="component" value="Chromosome 3"/>
</dbReference>
<evidence type="ECO:0000313" key="2">
    <source>
        <dbReference type="RefSeq" id="XP_021864263.1"/>
    </source>
</evidence>
<reference evidence="1" key="1">
    <citation type="journal article" date="2021" name="Nat. Commun.">
        <title>Genomic analyses provide insights into spinach domestication and the genetic basis of agronomic traits.</title>
        <authorList>
            <person name="Cai X."/>
            <person name="Sun X."/>
            <person name="Xu C."/>
            <person name="Sun H."/>
            <person name="Wang X."/>
            <person name="Ge C."/>
            <person name="Zhang Z."/>
            <person name="Wang Q."/>
            <person name="Fei Z."/>
            <person name="Jiao C."/>
            <person name="Wang Q."/>
        </authorList>
    </citation>
    <scope>NUCLEOTIDE SEQUENCE [LARGE SCALE GENOMIC DNA]</scope>
    <source>
        <strain evidence="1">cv. Varoflay</strain>
    </source>
</reference>
<dbReference type="RefSeq" id="XP_021864263.1">
    <property type="nucleotide sequence ID" value="XM_022008571.2"/>
</dbReference>
<proteinExistence type="predicted"/>
<keyword evidence="1" id="KW-1185">Reference proteome</keyword>
<dbReference type="PANTHER" id="PTHR36482">
    <property type="entry name" value="OSJNBA0024J22.15 PROTEIN"/>
    <property type="match status" value="1"/>
</dbReference>
<sequence length="175" mass="19311">MVQLGEKDKAVLTNKDIKNGGQITAMVVGAIRSSFSQRMRKYKEHSWIGSFMARLPEFINGGDGAVFAHKGSKGAVIYGLEQDASPRPLAWILAWSKPDTLGQPNRVYVEGGTLERILSKGWNEIEEDLDKSGTYSQNYDKESGATITARIQDDSEKVAIIDSTYSINDPGMPWP</sequence>
<gene>
    <name evidence="2" type="primary">LOC110803106</name>
</gene>
<accession>A0A9R0KB21</accession>
<organism evidence="1 2">
    <name type="scientific">Spinacia oleracea</name>
    <name type="common">Spinach</name>
    <dbReference type="NCBI Taxonomy" id="3562"/>
    <lineage>
        <taxon>Eukaryota</taxon>
        <taxon>Viridiplantae</taxon>
        <taxon>Streptophyta</taxon>
        <taxon>Embryophyta</taxon>
        <taxon>Tracheophyta</taxon>
        <taxon>Spermatophyta</taxon>
        <taxon>Magnoliopsida</taxon>
        <taxon>eudicotyledons</taxon>
        <taxon>Gunneridae</taxon>
        <taxon>Pentapetalae</taxon>
        <taxon>Caryophyllales</taxon>
        <taxon>Chenopodiaceae</taxon>
        <taxon>Chenopodioideae</taxon>
        <taxon>Anserineae</taxon>
        <taxon>Spinacia</taxon>
    </lineage>
</organism>
<evidence type="ECO:0000313" key="1">
    <source>
        <dbReference type="Proteomes" id="UP000813463"/>
    </source>
</evidence>
<name>A0A9R0KB21_SPIOL</name>
<dbReference type="InterPro" id="IPR053085">
    <property type="entry name" value="Jasmonate-induced_protein"/>
</dbReference>
<dbReference type="OrthoDB" id="10357512at2759"/>